<comment type="caution">
    <text evidence="6">The sequence shown here is derived from an EMBL/GenBank/DDBJ whole genome shotgun (WGS) entry which is preliminary data.</text>
</comment>
<evidence type="ECO:0000259" key="5">
    <source>
        <dbReference type="Pfam" id="PF26091"/>
    </source>
</evidence>
<keyword evidence="7" id="KW-1185">Reference proteome</keyword>
<dbReference type="Proteomes" id="UP001210925">
    <property type="component" value="Unassembled WGS sequence"/>
</dbReference>
<evidence type="ECO:0000256" key="2">
    <source>
        <dbReference type="ARBA" id="ARBA00023054"/>
    </source>
</evidence>
<evidence type="ECO:0000256" key="1">
    <source>
        <dbReference type="ARBA" id="ARBA00005305"/>
    </source>
</evidence>
<protein>
    <recommendedName>
        <fullName evidence="5">CCDC43 PWI-like domain-containing protein</fullName>
    </recommendedName>
</protein>
<evidence type="ECO:0000256" key="3">
    <source>
        <dbReference type="SAM" id="Coils"/>
    </source>
</evidence>
<dbReference type="PANTHER" id="PTHR31684:SF2">
    <property type="entry name" value="COILED-COIL DOMAIN-CONTAINING PROTEIN 43"/>
    <property type="match status" value="1"/>
</dbReference>
<evidence type="ECO:0000313" key="7">
    <source>
        <dbReference type="Proteomes" id="UP001210925"/>
    </source>
</evidence>
<dbReference type="Gene3D" id="3.30.830.10">
    <property type="entry name" value="Metalloenzyme, LuxS/M16 peptidase-like"/>
    <property type="match status" value="1"/>
</dbReference>
<name>A0AAD5UHK1_9FUNG</name>
<keyword evidence="2 3" id="KW-0175">Coiled coil</keyword>
<sequence length="215" mass="25801">MTQNFDELFNNVSQYLASIDITDETFAEYILQIVQDEGMPVEEQEEIITEFLQEITEIEIKQWVKEIIQLAQDIRTKNEEEKKILELEKLQIQKELEPVVEQRQSRFQPKQLSKEEKLARDRILSQYAYEFEEIVEGADGETEIVFKEKGKQKYIDDSLMNNNVELVKEKERLKKLQHQEQHQKEMARNKANLEKQRLEKEEKKKGTQKREKRRG</sequence>
<dbReference type="PANTHER" id="PTHR31684">
    <property type="entry name" value="COILED-COIL DOMAIN-CONTAINING PROTEIN 43"/>
    <property type="match status" value="1"/>
</dbReference>
<feature type="coiled-coil region" evidence="3">
    <location>
        <begin position="41"/>
        <end position="97"/>
    </location>
</feature>
<comment type="similarity">
    <text evidence="1">Belongs to the CCDC43 family.</text>
</comment>
<organism evidence="6 7">
    <name type="scientific">Boothiomyces macroporosus</name>
    <dbReference type="NCBI Taxonomy" id="261099"/>
    <lineage>
        <taxon>Eukaryota</taxon>
        <taxon>Fungi</taxon>
        <taxon>Fungi incertae sedis</taxon>
        <taxon>Chytridiomycota</taxon>
        <taxon>Chytridiomycota incertae sedis</taxon>
        <taxon>Chytridiomycetes</taxon>
        <taxon>Rhizophydiales</taxon>
        <taxon>Terramycetaceae</taxon>
        <taxon>Boothiomyces</taxon>
    </lineage>
</organism>
<accession>A0AAD5UHK1</accession>
<evidence type="ECO:0000313" key="6">
    <source>
        <dbReference type="EMBL" id="KAJ3258351.1"/>
    </source>
</evidence>
<feature type="domain" description="CCDC43 PWI-like" evidence="5">
    <location>
        <begin position="13"/>
        <end position="69"/>
    </location>
</feature>
<feature type="compositionally biased region" description="Basic and acidic residues" evidence="4">
    <location>
        <begin position="174"/>
        <end position="209"/>
    </location>
</feature>
<gene>
    <name evidence="6" type="ORF">HK103_003639</name>
</gene>
<evidence type="ECO:0000256" key="4">
    <source>
        <dbReference type="SAM" id="MobiDB-lite"/>
    </source>
</evidence>
<dbReference type="InterPro" id="IPR037666">
    <property type="entry name" value="CCDC43"/>
</dbReference>
<dbReference type="EMBL" id="JADGKB010000028">
    <property type="protein sequence ID" value="KAJ3258351.1"/>
    <property type="molecule type" value="Genomic_DNA"/>
</dbReference>
<dbReference type="Pfam" id="PF26091">
    <property type="entry name" value="PWI_CCDC43"/>
    <property type="match status" value="1"/>
</dbReference>
<proteinExistence type="inferred from homology"/>
<reference evidence="6" key="1">
    <citation type="submission" date="2020-05" db="EMBL/GenBank/DDBJ databases">
        <title>Phylogenomic resolution of chytrid fungi.</title>
        <authorList>
            <person name="Stajich J.E."/>
            <person name="Amses K."/>
            <person name="Simmons R."/>
            <person name="Seto K."/>
            <person name="Myers J."/>
            <person name="Bonds A."/>
            <person name="Quandt C.A."/>
            <person name="Barry K."/>
            <person name="Liu P."/>
            <person name="Grigoriev I."/>
            <person name="Longcore J.E."/>
            <person name="James T.Y."/>
        </authorList>
    </citation>
    <scope>NUCLEOTIDE SEQUENCE</scope>
    <source>
        <strain evidence="6">PLAUS21</strain>
    </source>
</reference>
<dbReference type="InterPro" id="IPR058771">
    <property type="entry name" value="PWI_CCDC43"/>
</dbReference>
<feature type="region of interest" description="Disordered" evidence="4">
    <location>
        <begin position="174"/>
        <end position="215"/>
    </location>
</feature>
<dbReference type="AlphaFoldDB" id="A0AAD5UHK1"/>